<dbReference type="Gene3D" id="2.102.10.10">
    <property type="entry name" value="Rieske [2Fe-2S] iron-sulphur domain"/>
    <property type="match status" value="1"/>
</dbReference>
<feature type="domain" description="Rieske-like [2Fe-2S]" evidence="3">
    <location>
        <begin position="3"/>
        <end position="106"/>
    </location>
</feature>
<keyword evidence="2" id="KW-0534">Nitrate assimilation</keyword>
<name>A0AB39HHK4_9VIBR</name>
<dbReference type="AlphaFoldDB" id="A0AB39HHK4"/>
<dbReference type="KEGG" id="vih:AB0763_05400"/>
<dbReference type="InterPro" id="IPR017881">
    <property type="entry name" value="NirD"/>
</dbReference>
<dbReference type="Pfam" id="PF13806">
    <property type="entry name" value="Rieske_2"/>
    <property type="match status" value="1"/>
</dbReference>
<dbReference type="InterPro" id="IPR012748">
    <property type="entry name" value="Rieske-like_NirD"/>
</dbReference>
<dbReference type="RefSeq" id="WP_306101265.1">
    <property type="nucleotide sequence ID" value="NZ_CP162601.1"/>
</dbReference>
<evidence type="ECO:0000313" key="4">
    <source>
        <dbReference type="EMBL" id="XDK26075.1"/>
    </source>
</evidence>
<protein>
    <submittedName>
        <fullName evidence="4">Nitrite reductase small subunit NirD</fullName>
    </submittedName>
</protein>
<organism evidence="4">
    <name type="scientific">Vibrio sp. HB236076</name>
    <dbReference type="NCBI Taxonomy" id="3232307"/>
    <lineage>
        <taxon>Bacteria</taxon>
        <taxon>Pseudomonadati</taxon>
        <taxon>Pseudomonadota</taxon>
        <taxon>Gammaproteobacteria</taxon>
        <taxon>Vibrionales</taxon>
        <taxon>Vibrionaceae</taxon>
        <taxon>Vibrio</taxon>
    </lineage>
</organism>
<dbReference type="GO" id="GO:0042128">
    <property type="term" value="P:nitrate assimilation"/>
    <property type="evidence" value="ECO:0007669"/>
    <property type="project" value="UniProtKB-KW"/>
</dbReference>
<dbReference type="SUPFAM" id="SSF50022">
    <property type="entry name" value="ISP domain"/>
    <property type="match status" value="1"/>
</dbReference>
<accession>A0AB39HHK4</accession>
<evidence type="ECO:0000259" key="3">
    <source>
        <dbReference type="Pfam" id="PF13806"/>
    </source>
</evidence>
<dbReference type="PANTHER" id="PTHR40562:SF1">
    <property type="entry name" value="NITRITE REDUCTASE (NADH) SMALL SUBUNIT"/>
    <property type="match status" value="1"/>
</dbReference>
<proteinExistence type="predicted"/>
<dbReference type="EMBL" id="CP162601">
    <property type="protein sequence ID" value="XDK26075.1"/>
    <property type="molecule type" value="Genomic_DNA"/>
</dbReference>
<dbReference type="InterPro" id="IPR036922">
    <property type="entry name" value="Rieske_2Fe-2S_sf"/>
</dbReference>
<keyword evidence="1" id="KW-0560">Oxidoreductase</keyword>
<evidence type="ECO:0000256" key="2">
    <source>
        <dbReference type="ARBA" id="ARBA00023063"/>
    </source>
</evidence>
<dbReference type="GO" id="GO:0008942">
    <property type="term" value="F:nitrite reductase [NAD(P)H] activity"/>
    <property type="evidence" value="ECO:0007669"/>
    <property type="project" value="InterPro"/>
</dbReference>
<dbReference type="PANTHER" id="PTHR40562">
    <property type="match status" value="1"/>
</dbReference>
<sequence length="114" mass="12417">MTHWTTICNSDDICPNTGVCAKVGDHQVAIFFSQRTNSYHAISNFDPIGNASVLSRGIIGSIGDQLCVASPLYKQHFSLTTGQCLEQPNVVIPVFDVKIEQGKIHVAIPQEVYA</sequence>
<dbReference type="PROSITE" id="PS51300">
    <property type="entry name" value="NIRD"/>
    <property type="match status" value="1"/>
</dbReference>
<gene>
    <name evidence="4" type="primary">nirD</name>
    <name evidence="4" type="ORF">AB0763_05400</name>
</gene>
<dbReference type="GO" id="GO:0051537">
    <property type="term" value="F:2 iron, 2 sulfur cluster binding"/>
    <property type="evidence" value="ECO:0007669"/>
    <property type="project" value="InterPro"/>
</dbReference>
<dbReference type="CDD" id="cd03529">
    <property type="entry name" value="Rieske_NirD"/>
    <property type="match status" value="1"/>
</dbReference>
<dbReference type="NCBIfam" id="TIGR02378">
    <property type="entry name" value="nirD_assim_sml"/>
    <property type="match status" value="1"/>
</dbReference>
<evidence type="ECO:0000256" key="1">
    <source>
        <dbReference type="ARBA" id="ARBA00023002"/>
    </source>
</evidence>
<reference evidence="4" key="1">
    <citation type="submission" date="2024-07" db="EMBL/GenBank/DDBJ databases">
        <title>Genome Analysis of a Potential Novel Vibrio Species Secreting pH- and Thermo-stable Alginate Lyase and its Application in Producing Alginate Oligosaccharides.</title>
        <authorList>
            <person name="Huang H."/>
            <person name="Bao K."/>
        </authorList>
    </citation>
    <scope>NUCLEOTIDE SEQUENCE</scope>
    <source>
        <strain evidence="4">HB236076</strain>
    </source>
</reference>